<keyword evidence="2" id="KW-1185">Reference proteome</keyword>
<evidence type="ECO:0000313" key="2">
    <source>
        <dbReference type="Proteomes" id="UP000010319"/>
    </source>
</evidence>
<proteinExistence type="predicted"/>
<evidence type="ECO:0000313" key="1">
    <source>
        <dbReference type="EMBL" id="EEQ06050.1"/>
    </source>
</evidence>
<dbReference type="EMBL" id="AALC02000036">
    <property type="protein sequence ID" value="EEQ06050.1"/>
    <property type="molecule type" value="Genomic_DNA"/>
</dbReference>
<gene>
    <name evidence="1" type="ORF">yberc0001_11390</name>
</gene>
<reference evidence="1" key="1">
    <citation type="submission" date="2008-12" db="EMBL/GenBank/DDBJ databases">
        <title>Annotation of the Yersinia bercovieri ATCC 43970 genome.</title>
        <authorList>
            <person name="Read T.D."/>
            <person name="Akmal A."/>
            <person name="Bishop-Lilly K."/>
            <person name="Chen P.E."/>
            <person name="Cook C."/>
            <person name="Kiley M.P."/>
            <person name="Lentz S."/>
            <person name="Mateczun A."/>
            <person name="Nagarajan N."/>
            <person name="Nolan N."/>
            <person name="Osborne B.I."/>
            <person name="Pop M."/>
            <person name="Sozhamannan S."/>
            <person name="Stewart A.C."/>
            <person name="Sulakvelidze A."/>
            <person name="Thomason B."/>
            <person name="Willner K."/>
            <person name="Zwick M.E."/>
        </authorList>
    </citation>
    <scope>NUCLEOTIDE SEQUENCE [LARGE SCALE GENOMIC DNA]</scope>
    <source>
        <strain evidence="1">ATCC 43970</strain>
    </source>
</reference>
<sequence>MIPIKPGTRFHHQLIPREALSFADFISLVYDDAVKSALYQYLPR</sequence>
<protein>
    <recommendedName>
        <fullName evidence="3">Transposase</fullName>
    </recommendedName>
</protein>
<organism evidence="1 2">
    <name type="scientific">Yersinia bercovieri ATCC 43970</name>
    <dbReference type="NCBI Taxonomy" id="349968"/>
    <lineage>
        <taxon>Bacteria</taxon>
        <taxon>Pseudomonadati</taxon>
        <taxon>Pseudomonadota</taxon>
        <taxon>Gammaproteobacteria</taxon>
        <taxon>Enterobacterales</taxon>
        <taxon>Yersiniaceae</taxon>
        <taxon>Yersinia</taxon>
    </lineage>
</organism>
<dbReference type="Proteomes" id="UP000010319">
    <property type="component" value="Unassembled WGS sequence"/>
</dbReference>
<evidence type="ECO:0008006" key="3">
    <source>
        <dbReference type="Google" id="ProtNLM"/>
    </source>
</evidence>
<comment type="caution">
    <text evidence="1">The sequence shown here is derived from an EMBL/GenBank/DDBJ whole genome shotgun (WGS) entry which is preliminary data.</text>
</comment>
<name>A0ABM9XXB3_YERBE</name>
<accession>A0ABM9XXB3</accession>